<dbReference type="GO" id="GO:0006260">
    <property type="term" value="P:DNA replication"/>
    <property type="evidence" value="ECO:0007669"/>
    <property type="project" value="UniProtKB-KW"/>
</dbReference>
<feature type="domain" description="J" evidence="15">
    <location>
        <begin position="6"/>
        <end position="71"/>
    </location>
</feature>
<dbReference type="Gene3D" id="1.10.287.110">
    <property type="entry name" value="DnaJ domain"/>
    <property type="match status" value="1"/>
</dbReference>
<dbReference type="SUPFAM" id="SSF46565">
    <property type="entry name" value="Chaperone J-domain"/>
    <property type="match status" value="1"/>
</dbReference>
<evidence type="ECO:0000256" key="10">
    <source>
        <dbReference type="ARBA" id="ARBA00023186"/>
    </source>
</evidence>
<dbReference type="SUPFAM" id="SSF57938">
    <property type="entry name" value="DnaJ/Hsp40 cysteine-rich domain"/>
    <property type="match status" value="1"/>
</dbReference>
<keyword evidence="6 13" id="KW-0677">Repeat</keyword>
<feature type="repeat" description="CXXCXGXG motif" evidence="13">
    <location>
        <begin position="212"/>
        <end position="219"/>
    </location>
</feature>
<dbReference type="GO" id="GO:0009408">
    <property type="term" value="P:response to heat"/>
    <property type="evidence" value="ECO:0007669"/>
    <property type="project" value="InterPro"/>
</dbReference>
<keyword evidence="8 13" id="KW-0862">Zinc</keyword>
<protein>
    <recommendedName>
        <fullName evidence="12 13">Chaperone protein DnaJ</fullName>
    </recommendedName>
</protein>
<dbReference type="EMBL" id="AP027924">
    <property type="protein sequence ID" value="BED91538.1"/>
    <property type="molecule type" value="Genomic_DNA"/>
</dbReference>
<dbReference type="NCBIfam" id="TIGR02349">
    <property type="entry name" value="DnaJ_bact"/>
    <property type="match status" value="1"/>
</dbReference>
<evidence type="ECO:0000259" key="15">
    <source>
        <dbReference type="PROSITE" id="PS50076"/>
    </source>
</evidence>
<dbReference type="AlphaFoldDB" id="A0AA48I7J8"/>
<dbReference type="NCBIfam" id="NF008035">
    <property type="entry name" value="PRK10767.1"/>
    <property type="match status" value="1"/>
</dbReference>
<dbReference type="FunFam" id="2.10.230.10:FF:000002">
    <property type="entry name" value="Molecular chaperone DnaJ"/>
    <property type="match status" value="1"/>
</dbReference>
<dbReference type="CDD" id="cd10719">
    <property type="entry name" value="DnaJ_zf"/>
    <property type="match status" value="1"/>
</dbReference>
<evidence type="ECO:0000259" key="16">
    <source>
        <dbReference type="PROSITE" id="PS51188"/>
    </source>
</evidence>
<evidence type="ECO:0000256" key="12">
    <source>
        <dbReference type="ARBA" id="ARBA00067609"/>
    </source>
</evidence>
<feature type="repeat" description="CXXCXGXG motif" evidence="13">
    <location>
        <begin position="172"/>
        <end position="179"/>
    </location>
</feature>
<dbReference type="CDD" id="cd10747">
    <property type="entry name" value="DnaJ_C"/>
    <property type="match status" value="1"/>
</dbReference>
<dbReference type="InterPro" id="IPR036869">
    <property type="entry name" value="J_dom_sf"/>
</dbReference>
<comment type="cofactor">
    <cofactor evidence="13">
        <name>Zn(2+)</name>
        <dbReference type="ChEBI" id="CHEBI:29105"/>
    </cofactor>
    <text evidence="13">Binds 2 Zn(2+) ions per monomer.</text>
</comment>
<dbReference type="InterPro" id="IPR008971">
    <property type="entry name" value="HSP40/DnaJ_pept-bd"/>
</dbReference>
<feature type="repeat" description="CXXCXGXG motif" evidence="13">
    <location>
        <begin position="155"/>
        <end position="162"/>
    </location>
</feature>
<comment type="domain">
    <text evidence="13">The J domain is necessary and sufficient to stimulate DnaK ATPase activity. Zinc center 1 plays an important role in the autonomous, DnaK-independent chaperone activity of DnaJ. Zinc center 2 is essential for interaction with DnaK and for DnaJ activity.</text>
</comment>
<sequence length="384" mass="42194">MAQKRDYYNVLGVDKNASEDEIKKSYRKLAKQYHPDLNKNNPQAEVKFKEVNEAYEVLSDQNKRARYDQFGHAGTDPNFGGGGSYGGGFSGNPFEQEFDLGDIFGSFFGGFGSSSSSRYSRAQRGSDFESNIVLTFEESANGCTKNISYQRISSCDKCQGTGAESGTSRTKCPNCHGSGQIVINQRTPFGMIQTSRTCERCSGSGTVIEHVCKFCSGQGRMRKSESAEIEIPSGIADGQILNLRGKGNAGIGGGPDGDLKILVTVRPHPIFERKNDDIWCELPITFIQAALGDSVVIPTLDGKVECKINEGTQAGDVLKLKNKGMRHINGRGKGDQFIKINIEIPKNLNNEQKEALKKFDKISSPKNYQKKTGFFEKIKKIFGN</sequence>
<dbReference type="Gene3D" id="2.60.260.20">
    <property type="entry name" value="Urease metallochaperone UreE, N-terminal domain"/>
    <property type="match status" value="2"/>
</dbReference>
<dbReference type="InterPro" id="IPR001305">
    <property type="entry name" value="HSP_DnaJ_Cys-rich_dom"/>
</dbReference>
<dbReference type="InterPro" id="IPR002939">
    <property type="entry name" value="DnaJ_C"/>
</dbReference>
<dbReference type="FunFam" id="1.10.287.110:FF:000031">
    <property type="entry name" value="Molecular chaperone DnaJ"/>
    <property type="match status" value="1"/>
</dbReference>
<keyword evidence="5 13" id="KW-0479">Metal-binding</keyword>
<evidence type="ECO:0000256" key="13">
    <source>
        <dbReference type="HAMAP-Rule" id="MF_01152"/>
    </source>
</evidence>
<name>A0AA48I7J8_9FIRM</name>
<dbReference type="CDD" id="cd06257">
    <property type="entry name" value="DnaJ"/>
    <property type="match status" value="1"/>
</dbReference>
<feature type="domain" description="CR-type" evidence="16">
    <location>
        <begin position="142"/>
        <end position="224"/>
    </location>
</feature>
<evidence type="ECO:0000256" key="11">
    <source>
        <dbReference type="ARBA" id="ARBA00061004"/>
    </source>
</evidence>
<dbReference type="HAMAP" id="MF_01152">
    <property type="entry name" value="DnaJ"/>
    <property type="match status" value="1"/>
</dbReference>
<reference evidence="17" key="1">
    <citation type="journal article" date="2023" name="ISME J.">
        <title>Emergence of putative energy parasites within Clostridia revealed by genome analysis of a novel endosymbiotic clade.</title>
        <authorList>
            <person name="Takahashi K."/>
            <person name="Kuwahara H."/>
            <person name="Horikawa Y."/>
            <person name="Izawa K."/>
            <person name="Kato D."/>
            <person name="Inagaki T."/>
            <person name="Yuki M."/>
            <person name="Ohkuma M."/>
            <person name="Hongoh Y."/>
        </authorList>
    </citation>
    <scope>NUCLEOTIDE SEQUENCE</scope>
    <source>
        <strain evidence="17">CfP3-15</strain>
    </source>
</reference>
<keyword evidence="10 13" id="KW-0143">Chaperone</keyword>
<dbReference type="Proteomes" id="UP001337580">
    <property type="component" value="Chromosome"/>
</dbReference>
<dbReference type="Pfam" id="PF00226">
    <property type="entry name" value="DnaJ"/>
    <property type="match status" value="1"/>
</dbReference>
<evidence type="ECO:0000256" key="9">
    <source>
        <dbReference type="ARBA" id="ARBA00023016"/>
    </source>
</evidence>
<dbReference type="SMART" id="SM00271">
    <property type="entry name" value="DnaJ"/>
    <property type="match status" value="1"/>
</dbReference>
<feature type="binding site" evidence="13">
    <location>
        <position position="175"/>
    </location>
    <ligand>
        <name>Zn(2+)</name>
        <dbReference type="ChEBI" id="CHEBI:29105"/>
        <label>2</label>
    </ligand>
</feature>
<feature type="zinc finger region" description="CR-type" evidence="14">
    <location>
        <begin position="142"/>
        <end position="224"/>
    </location>
</feature>
<feature type="binding site" evidence="13">
    <location>
        <position position="201"/>
    </location>
    <ligand>
        <name>Zn(2+)</name>
        <dbReference type="ChEBI" id="CHEBI:29105"/>
        <label>2</label>
    </ligand>
</feature>
<evidence type="ECO:0000256" key="5">
    <source>
        <dbReference type="ARBA" id="ARBA00022723"/>
    </source>
</evidence>
<proteinExistence type="inferred from homology"/>
<keyword evidence="9 13" id="KW-0346">Stress response</keyword>
<keyword evidence="7 13" id="KW-0863">Zinc-finger</keyword>
<dbReference type="KEGG" id="ips:CfP315_0026"/>
<dbReference type="PROSITE" id="PS00636">
    <property type="entry name" value="DNAJ_1"/>
    <property type="match status" value="1"/>
</dbReference>
<dbReference type="GO" id="GO:0005737">
    <property type="term" value="C:cytoplasm"/>
    <property type="evidence" value="ECO:0007669"/>
    <property type="project" value="UniProtKB-SubCell"/>
</dbReference>
<keyword evidence="4 13" id="KW-0235">DNA replication</keyword>
<dbReference type="Pfam" id="PF01556">
    <property type="entry name" value="DnaJ_C"/>
    <property type="match status" value="1"/>
</dbReference>
<dbReference type="GO" id="GO:0051082">
    <property type="term" value="F:unfolded protein binding"/>
    <property type="evidence" value="ECO:0007669"/>
    <property type="project" value="UniProtKB-UniRule"/>
</dbReference>
<feature type="binding site" evidence="13">
    <location>
        <position position="155"/>
    </location>
    <ligand>
        <name>Zn(2+)</name>
        <dbReference type="ChEBI" id="CHEBI:29105"/>
        <label>1</label>
    </ligand>
</feature>
<dbReference type="PROSITE" id="PS50076">
    <property type="entry name" value="DNAJ_2"/>
    <property type="match status" value="1"/>
</dbReference>
<dbReference type="PRINTS" id="PR00625">
    <property type="entry name" value="JDOMAIN"/>
</dbReference>
<evidence type="ECO:0000256" key="6">
    <source>
        <dbReference type="ARBA" id="ARBA00022737"/>
    </source>
</evidence>
<dbReference type="InterPro" id="IPR018253">
    <property type="entry name" value="DnaJ_domain_CS"/>
</dbReference>
<dbReference type="PROSITE" id="PS51188">
    <property type="entry name" value="ZF_CR"/>
    <property type="match status" value="1"/>
</dbReference>
<evidence type="ECO:0000256" key="2">
    <source>
        <dbReference type="ARBA" id="ARBA00011738"/>
    </source>
</evidence>
<feature type="binding site" evidence="13">
    <location>
        <position position="215"/>
    </location>
    <ligand>
        <name>Zn(2+)</name>
        <dbReference type="ChEBI" id="CHEBI:29105"/>
        <label>1</label>
    </ligand>
</feature>
<dbReference type="GO" id="GO:0005524">
    <property type="term" value="F:ATP binding"/>
    <property type="evidence" value="ECO:0007669"/>
    <property type="project" value="InterPro"/>
</dbReference>
<feature type="binding site" evidence="13">
    <location>
        <position position="212"/>
    </location>
    <ligand>
        <name>Zn(2+)</name>
        <dbReference type="ChEBI" id="CHEBI:29105"/>
        <label>1</label>
    </ligand>
</feature>
<feature type="repeat" description="CXXCXGXG motif" evidence="13">
    <location>
        <begin position="198"/>
        <end position="205"/>
    </location>
</feature>
<dbReference type="FunFam" id="2.60.260.20:FF:000004">
    <property type="entry name" value="Molecular chaperone DnaJ"/>
    <property type="match status" value="1"/>
</dbReference>
<evidence type="ECO:0000256" key="1">
    <source>
        <dbReference type="ARBA" id="ARBA00004496"/>
    </source>
</evidence>
<comment type="similarity">
    <text evidence="11 13">Belongs to the DnaJ family.</text>
</comment>
<evidence type="ECO:0000256" key="4">
    <source>
        <dbReference type="ARBA" id="ARBA00022705"/>
    </source>
</evidence>
<comment type="function">
    <text evidence="13">Participates actively in the response to hyperosmotic and heat shock by preventing the aggregation of stress-denatured proteins and by disaggregating proteins, also in an autonomous, DnaK-independent fashion. Unfolded proteins bind initially to DnaJ; upon interaction with the DnaJ-bound protein, DnaK hydrolyzes its bound ATP, resulting in the formation of a stable complex. GrpE releases ADP from DnaK; ATP binding to DnaK triggers the release of the substrate protein, thus completing the reaction cycle. Several rounds of ATP-dependent interactions between DnaJ, DnaK and GrpE are required for fully efficient folding. Also involved, together with DnaK and GrpE, in the DNA replication of plasmids through activation of initiation proteins.</text>
</comment>
<gene>
    <name evidence="13" type="primary">dnaJ</name>
    <name evidence="17" type="ORF">CfP315_0026</name>
</gene>
<organism evidence="17">
    <name type="scientific">Candidatus Improbicoccus pseudotrichonymphae</name>
    <dbReference type="NCBI Taxonomy" id="3033792"/>
    <lineage>
        <taxon>Bacteria</taxon>
        <taxon>Bacillati</taxon>
        <taxon>Bacillota</taxon>
        <taxon>Clostridia</taxon>
        <taxon>Candidatus Improbicoccus</taxon>
    </lineage>
</organism>
<dbReference type="PANTHER" id="PTHR43096:SF48">
    <property type="entry name" value="CHAPERONE PROTEIN DNAJ"/>
    <property type="match status" value="1"/>
</dbReference>
<evidence type="ECO:0000256" key="3">
    <source>
        <dbReference type="ARBA" id="ARBA00022490"/>
    </source>
</evidence>
<evidence type="ECO:0000256" key="14">
    <source>
        <dbReference type="PROSITE-ProRule" id="PRU00546"/>
    </source>
</evidence>
<dbReference type="PANTHER" id="PTHR43096">
    <property type="entry name" value="DNAJ HOMOLOG 1, MITOCHONDRIAL-RELATED"/>
    <property type="match status" value="1"/>
</dbReference>
<evidence type="ECO:0000256" key="8">
    <source>
        <dbReference type="ARBA" id="ARBA00022833"/>
    </source>
</evidence>
<feature type="binding site" evidence="13">
    <location>
        <position position="172"/>
    </location>
    <ligand>
        <name>Zn(2+)</name>
        <dbReference type="ChEBI" id="CHEBI:29105"/>
        <label>2</label>
    </ligand>
</feature>
<dbReference type="InterPro" id="IPR001623">
    <property type="entry name" value="DnaJ_domain"/>
</dbReference>
<dbReference type="Gene3D" id="2.10.230.10">
    <property type="entry name" value="Heat shock protein DnaJ, cysteine-rich domain"/>
    <property type="match status" value="1"/>
</dbReference>
<dbReference type="GO" id="GO:0042026">
    <property type="term" value="P:protein refolding"/>
    <property type="evidence" value="ECO:0007669"/>
    <property type="project" value="TreeGrafter"/>
</dbReference>
<dbReference type="SUPFAM" id="SSF49493">
    <property type="entry name" value="HSP40/DnaJ peptide-binding domain"/>
    <property type="match status" value="2"/>
</dbReference>
<accession>A0AA48I7J8</accession>
<dbReference type="InterPro" id="IPR036410">
    <property type="entry name" value="HSP_DnaJ_Cys-rich_dom_sf"/>
</dbReference>
<keyword evidence="3 13" id="KW-0963">Cytoplasm</keyword>
<dbReference type="InterPro" id="IPR012724">
    <property type="entry name" value="DnaJ"/>
</dbReference>
<comment type="subcellular location">
    <subcellularLocation>
        <location evidence="1 13">Cytoplasm</location>
    </subcellularLocation>
</comment>
<feature type="binding site" evidence="13">
    <location>
        <position position="198"/>
    </location>
    <ligand>
        <name>Zn(2+)</name>
        <dbReference type="ChEBI" id="CHEBI:29105"/>
        <label>2</label>
    </ligand>
</feature>
<evidence type="ECO:0000313" key="17">
    <source>
        <dbReference type="EMBL" id="BED91538.1"/>
    </source>
</evidence>
<comment type="subunit">
    <text evidence="2 13">Homodimer.</text>
</comment>
<dbReference type="GO" id="GO:0031072">
    <property type="term" value="F:heat shock protein binding"/>
    <property type="evidence" value="ECO:0007669"/>
    <property type="project" value="InterPro"/>
</dbReference>
<dbReference type="GO" id="GO:0008270">
    <property type="term" value="F:zinc ion binding"/>
    <property type="evidence" value="ECO:0007669"/>
    <property type="project" value="UniProtKB-UniRule"/>
</dbReference>
<feature type="binding site" evidence="13">
    <location>
        <position position="158"/>
    </location>
    <ligand>
        <name>Zn(2+)</name>
        <dbReference type="ChEBI" id="CHEBI:29105"/>
        <label>1</label>
    </ligand>
</feature>
<dbReference type="Pfam" id="PF00684">
    <property type="entry name" value="DnaJ_CXXCXGXG"/>
    <property type="match status" value="1"/>
</dbReference>
<evidence type="ECO:0000256" key="7">
    <source>
        <dbReference type="ARBA" id="ARBA00022771"/>
    </source>
</evidence>